<keyword evidence="5 15" id="KW-0732">Signal</keyword>
<dbReference type="PANTHER" id="PTHR10075:SF103">
    <property type="entry name" value="ROUNDABOUT HOMOLOG 4"/>
    <property type="match status" value="1"/>
</dbReference>
<dbReference type="SUPFAM" id="SSF49265">
    <property type="entry name" value="Fibronectin type III"/>
    <property type="match status" value="2"/>
</dbReference>
<dbReference type="OrthoDB" id="10038880at2759"/>
<evidence type="ECO:0000259" key="17">
    <source>
        <dbReference type="PROSITE" id="PS50853"/>
    </source>
</evidence>
<dbReference type="SMART" id="SM00409">
    <property type="entry name" value="IG"/>
    <property type="match status" value="10"/>
</dbReference>
<dbReference type="GO" id="GO:0007156">
    <property type="term" value="P:homophilic cell adhesion via plasma membrane adhesion molecules"/>
    <property type="evidence" value="ECO:0007669"/>
    <property type="project" value="TreeGrafter"/>
</dbReference>
<feature type="region of interest" description="Disordered" evidence="13">
    <location>
        <begin position="1433"/>
        <end position="1469"/>
    </location>
</feature>
<dbReference type="PROSITE" id="PS50835">
    <property type="entry name" value="IG_LIKE"/>
    <property type="match status" value="10"/>
</dbReference>
<dbReference type="SUPFAM" id="SSF48726">
    <property type="entry name" value="Immunoglobulin"/>
    <property type="match status" value="10"/>
</dbReference>
<evidence type="ECO:0000256" key="8">
    <source>
        <dbReference type="ARBA" id="ARBA00023136"/>
    </source>
</evidence>
<dbReference type="PANTHER" id="PTHR10075">
    <property type="entry name" value="BASIGIN RELATED"/>
    <property type="match status" value="1"/>
</dbReference>
<feature type="region of interest" description="Disordered" evidence="13">
    <location>
        <begin position="1388"/>
        <end position="1414"/>
    </location>
</feature>
<feature type="compositionally biased region" description="Polar residues" evidence="13">
    <location>
        <begin position="1454"/>
        <end position="1469"/>
    </location>
</feature>
<feature type="domain" description="Ig-like" evidence="16">
    <location>
        <begin position="397"/>
        <end position="489"/>
    </location>
</feature>
<dbReference type="InterPro" id="IPR036116">
    <property type="entry name" value="FN3_sf"/>
</dbReference>
<feature type="domain" description="Ig-like" evidence="16">
    <location>
        <begin position="40"/>
        <end position="108"/>
    </location>
</feature>
<dbReference type="InterPro" id="IPR003598">
    <property type="entry name" value="Ig_sub2"/>
</dbReference>
<evidence type="ECO:0000256" key="12">
    <source>
        <dbReference type="ARBA" id="ARBA00069893"/>
    </source>
</evidence>
<evidence type="ECO:0000256" key="7">
    <source>
        <dbReference type="ARBA" id="ARBA00022989"/>
    </source>
</evidence>
<feature type="domain" description="Ig-like" evidence="16">
    <location>
        <begin position="676"/>
        <end position="775"/>
    </location>
</feature>
<dbReference type="InterPro" id="IPR003961">
    <property type="entry name" value="FN3_dom"/>
</dbReference>
<evidence type="ECO:0000256" key="3">
    <source>
        <dbReference type="ARBA" id="ARBA00022475"/>
    </source>
</evidence>
<keyword evidence="9" id="KW-1015">Disulfide bond</keyword>
<feature type="domain" description="Ig-like" evidence="16">
    <location>
        <begin position="494"/>
        <end position="581"/>
    </location>
</feature>
<keyword evidence="19" id="KW-1185">Reference proteome</keyword>
<dbReference type="GO" id="GO:0005886">
    <property type="term" value="C:plasma membrane"/>
    <property type="evidence" value="ECO:0007669"/>
    <property type="project" value="UniProtKB-SubCell"/>
</dbReference>
<dbReference type="CDD" id="cd00096">
    <property type="entry name" value="Ig"/>
    <property type="match status" value="1"/>
</dbReference>
<keyword evidence="10" id="KW-0325">Glycoprotein</keyword>
<dbReference type="CDD" id="cd00063">
    <property type="entry name" value="FN3"/>
    <property type="match status" value="3"/>
</dbReference>
<dbReference type="InterPro" id="IPR003599">
    <property type="entry name" value="Ig_sub"/>
</dbReference>
<feature type="domain" description="Ig-like" evidence="16">
    <location>
        <begin position="306"/>
        <end position="392"/>
    </location>
</feature>
<dbReference type="GO" id="GO:0098632">
    <property type="term" value="F:cell-cell adhesion mediator activity"/>
    <property type="evidence" value="ECO:0007669"/>
    <property type="project" value="TreeGrafter"/>
</dbReference>
<dbReference type="FunFam" id="2.60.40.10:FF:000273">
    <property type="entry name" value="contactin-3 isoform X1"/>
    <property type="match status" value="1"/>
</dbReference>
<evidence type="ECO:0000256" key="10">
    <source>
        <dbReference type="ARBA" id="ARBA00023180"/>
    </source>
</evidence>
<dbReference type="GO" id="GO:0030424">
    <property type="term" value="C:axon"/>
    <property type="evidence" value="ECO:0007669"/>
    <property type="project" value="TreeGrafter"/>
</dbReference>
<dbReference type="EMBL" id="JAIZAY010000008">
    <property type="protein sequence ID" value="KAJ8037722.1"/>
    <property type="molecule type" value="Genomic_DNA"/>
</dbReference>
<evidence type="ECO:0000256" key="15">
    <source>
        <dbReference type="SAM" id="SignalP"/>
    </source>
</evidence>
<dbReference type="Pfam" id="PF07679">
    <property type="entry name" value="I-set"/>
    <property type="match status" value="6"/>
</dbReference>
<dbReference type="FunFam" id="2.60.40.10:FF:000032">
    <property type="entry name" value="palladin isoform X1"/>
    <property type="match status" value="3"/>
</dbReference>
<dbReference type="Pfam" id="PF00041">
    <property type="entry name" value="fn3"/>
    <property type="match status" value="3"/>
</dbReference>
<feature type="domain" description="Ig-like" evidence="16">
    <location>
        <begin position="214"/>
        <end position="301"/>
    </location>
</feature>
<name>A0A9Q1H6T9_HOLLE</name>
<comment type="subcellular location">
    <subcellularLocation>
        <location evidence="2">Cell membrane</location>
    </subcellularLocation>
    <subcellularLocation>
        <location evidence="1">Membrane</location>
        <topology evidence="1">Single-pass membrane protein</topology>
    </subcellularLocation>
</comment>
<keyword evidence="6" id="KW-0677">Repeat</keyword>
<protein>
    <recommendedName>
        <fullName evidence="12">Cell adhesion molecule-related/down-regulated by oncogenes</fullName>
    </recommendedName>
</protein>
<dbReference type="SMART" id="SM00060">
    <property type="entry name" value="FN3"/>
    <property type="match status" value="3"/>
</dbReference>
<dbReference type="GO" id="GO:0007411">
    <property type="term" value="P:axon guidance"/>
    <property type="evidence" value="ECO:0007669"/>
    <property type="project" value="TreeGrafter"/>
</dbReference>
<evidence type="ECO:0000256" key="6">
    <source>
        <dbReference type="ARBA" id="ARBA00022737"/>
    </source>
</evidence>
<dbReference type="SMART" id="SM00408">
    <property type="entry name" value="IGc2"/>
    <property type="match status" value="10"/>
</dbReference>
<sequence>MLTLLALLSVFVCGTKGLIQFLQEPSDVVVRPSDPLWWHCTARLTGTTTSLTYLWSKDDQRLPSNSNVEKFQNGTLHLREVRIGDTGTYQCRAQGGGEIAYSQTATLSLAALAADFATNPSSGDVNIGNSLILQCSVESIPPATVIWQHNGDPVHGGDVTIATQVIDTHTESSLSITSVEHRHGGHYRCLATNSLLEGQTRYSESATVVLVGRPGFVTLPSPQVSIIGSSVTFLCATTTSPAATIQWLNPAENIIQNSQRFLVSGGNLRIDNVQLSDEGYYTCKATNEYGTNTAAALLTVTSTFEPVAFTRTPVDQTVELGNRLTFACEADGVPSPVITWSKQSDGSLPSSRTSEPAPGWLRIDQVEASDSGVYICTASNGLSTSSRSVHLTVQEQPRFITVPDDVTILEGDSITLECQGEGNPQPEISWTTPVTSLGTLQSPSKPTANIEVAENGSLILSSVQQEYSGIFTCLASNSISTISTEATVIVHGPPVIIQAPQDVTTVEGSTVTFTCRAAAMPAVTSVSWVFQSEQLSTNLKYEVFGNGDLRINNIEKDQEGMYSCQAVNSIGQSGIKSAYLTVMVPPKFETQPSDHTLEVGSNVTLHCEASGDPTPTLEWFKDDEELILSDNVMLLTNFSLVITDLQKVNTGRYQCIASNIAGSSQATAVVMTPDIPEFSSTAENITANQSQSVSLPCRATAREAPTIRWYLSDSDGTKGDQIGLGRNDPGSQGFLASVGTDGDLDMSLVSLNDEGWYLCEAENSVGSQEKLFYLSVNCKYLRHSKSVVIESLGGPVSNHSQFIKSLVHRVSRHPASVSSASQLSAEDSSQIILTCDVDGKPPPKATWFLPSGEPVIEMANKYFINNRGLTSYLVIYQPEVKLHDGDFICEAENFLGSSTSSVTVSIEGVPVIVEVLATPSPSSVTLRCLSKGAPTPETTWYRNGVRANSVSQHSVQPDDALVITDLGAARVGQYECQLENKYGSVSASLQAPGQPSIPQINTITARSISVSWVTPAPISNLSVSSYIVNYHPLGNISSVLAGTTQDTSVTVSGLKPYSGYHFSVQARNGLGTGAASDFSELVFTAEDVPGAVRDVSVEAVGSSILVSWDEPEEVNGNPMHIVYEILYGPVNVSVSDHMTYVKTNDGTNVHLLADLHPAASYRVAVRTGNTYLGVYSEASVRNIVTGYPSPISILQGFTLMPNGTSSIMVTWKPINPPAFQAYIIRYRDTQSADIFDDIIITDSKISQYLITSLKSGTEYAVKVSYETQGGVAPFTEELFANLTEESLVDPSQRDKGLPLAVIGVLGGLLLVLLILLLVIFVIRWKKSKDDFQPSPGFDPDSLWINRRGSEKKGTYEVAIVNENYDPGDTLMSNDSAYDLGKTDVAGPSSGHLISEGVKPEKKKKKKKKWNDDLIYKNPSNPDVVLVKKAVLGEDPLPPQPVSSQGILNEDEGMTPNTTSEPINLDSTQSSSIAEFPVFPNADDGIRLAGDDVVFKDNKKQEKMNKKALDSLKKRQRQEQRERDRDFDIGYRKKMSIIDSIKGKFSRRKPSLDDIPDQDLEVVLSEGSRHGETAVLY</sequence>
<feature type="domain" description="Ig-like" evidence="16">
    <location>
        <begin position="586"/>
        <end position="672"/>
    </location>
</feature>
<keyword evidence="7 14" id="KW-1133">Transmembrane helix</keyword>
<dbReference type="Proteomes" id="UP001152320">
    <property type="component" value="Chromosome 8"/>
</dbReference>
<feature type="domain" description="Ig-like" evidence="16">
    <location>
        <begin position="114"/>
        <end position="209"/>
    </location>
</feature>
<dbReference type="InterPro" id="IPR007110">
    <property type="entry name" value="Ig-like_dom"/>
</dbReference>
<comment type="caution">
    <text evidence="18">The sequence shown here is derived from an EMBL/GenBank/DDBJ whole genome shotgun (WGS) entry which is preliminary data.</text>
</comment>
<keyword evidence="4 14" id="KW-0812">Transmembrane</keyword>
<accession>A0A9Q1H6T9</accession>
<dbReference type="Pfam" id="PF13927">
    <property type="entry name" value="Ig_3"/>
    <property type="match status" value="4"/>
</dbReference>
<evidence type="ECO:0000313" key="19">
    <source>
        <dbReference type="Proteomes" id="UP001152320"/>
    </source>
</evidence>
<dbReference type="PROSITE" id="PS50853">
    <property type="entry name" value="FN3"/>
    <property type="match status" value="3"/>
</dbReference>
<dbReference type="InterPro" id="IPR013098">
    <property type="entry name" value="Ig_I-set"/>
</dbReference>
<keyword evidence="3" id="KW-1003">Cell membrane</keyword>
<dbReference type="Gene3D" id="2.60.40.10">
    <property type="entry name" value="Immunoglobulins"/>
    <property type="match status" value="13"/>
</dbReference>
<dbReference type="InterPro" id="IPR013783">
    <property type="entry name" value="Ig-like_fold"/>
</dbReference>
<reference evidence="18" key="1">
    <citation type="submission" date="2021-10" db="EMBL/GenBank/DDBJ databases">
        <title>Tropical sea cucumber genome reveals ecological adaptation and Cuvierian tubules defense mechanism.</title>
        <authorList>
            <person name="Chen T."/>
        </authorList>
    </citation>
    <scope>NUCLEOTIDE SEQUENCE</scope>
    <source>
        <strain evidence="18">Nanhai2018</strain>
        <tissue evidence="18">Muscle</tissue>
    </source>
</reference>
<feature type="domain" description="Ig-like" evidence="16">
    <location>
        <begin position="814"/>
        <end position="905"/>
    </location>
</feature>
<evidence type="ECO:0000256" key="4">
    <source>
        <dbReference type="ARBA" id="ARBA00022692"/>
    </source>
</evidence>
<feature type="domain" description="Fibronectin type-III" evidence="17">
    <location>
        <begin position="1088"/>
        <end position="1189"/>
    </location>
</feature>
<organism evidence="18 19">
    <name type="scientific">Holothuria leucospilota</name>
    <name type="common">Black long sea cucumber</name>
    <name type="synonym">Mertensiothuria leucospilota</name>
    <dbReference type="NCBI Taxonomy" id="206669"/>
    <lineage>
        <taxon>Eukaryota</taxon>
        <taxon>Metazoa</taxon>
        <taxon>Echinodermata</taxon>
        <taxon>Eleutherozoa</taxon>
        <taxon>Echinozoa</taxon>
        <taxon>Holothuroidea</taxon>
        <taxon>Aspidochirotacea</taxon>
        <taxon>Aspidochirotida</taxon>
        <taxon>Holothuriidae</taxon>
        <taxon>Holothuria</taxon>
    </lineage>
</organism>
<feature type="chain" id="PRO_5040399743" description="Cell adhesion molecule-related/down-regulated by oncogenes" evidence="15">
    <location>
        <begin position="18"/>
        <end position="1576"/>
    </location>
</feature>
<proteinExistence type="predicted"/>
<dbReference type="GO" id="GO:0070593">
    <property type="term" value="P:dendrite self-avoidance"/>
    <property type="evidence" value="ECO:0007669"/>
    <property type="project" value="TreeGrafter"/>
</dbReference>
<feature type="transmembrane region" description="Helical" evidence="14">
    <location>
        <begin position="1297"/>
        <end position="1322"/>
    </location>
</feature>
<gene>
    <name evidence="18" type="ORF">HOLleu_18613</name>
</gene>
<feature type="domain" description="Ig-like" evidence="16">
    <location>
        <begin position="910"/>
        <end position="990"/>
    </location>
</feature>
<feature type="domain" description="Fibronectin type-III" evidence="17">
    <location>
        <begin position="1190"/>
        <end position="1286"/>
    </location>
</feature>
<evidence type="ECO:0000256" key="9">
    <source>
        <dbReference type="ARBA" id="ARBA00023157"/>
    </source>
</evidence>
<evidence type="ECO:0000256" key="13">
    <source>
        <dbReference type="SAM" id="MobiDB-lite"/>
    </source>
</evidence>
<evidence type="ECO:0000313" key="18">
    <source>
        <dbReference type="EMBL" id="KAJ8037722.1"/>
    </source>
</evidence>
<evidence type="ECO:0000256" key="2">
    <source>
        <dbReference type="ARBA" id="ARBA00004236"/>
    </source>
</evidence>
<evidence type="ECO:0000256" key="14">
    <source>
        <dbReference type="SAM" id="Phobius"/>
    </source>
</evidence>
<evidence type="ECO:0000256" key="5">
    <source>
        <dbReference type="ARBA" id="ARBA00022729"/>
    </source>
</evidence>
<feature type="domain" description="Fibronectin type-III" evidence="17">
    <location>
        <begin position="994"/>
        <end position="1087"/>
    </location>
</feature>
<keyword evidence="11" id="KW-0393">Immunoglobulin domain</keyword>
<evidence type="ECO:0000256" key="11">
    <source>
        <dbReference type="ARBA" id="ARBA00023319"/>
    </source>
</evidence>
<dbReference type="InterPro" id="IPR036179">
    <property type="entry name" value="Ig-like_dom_sf"/>
</dbReference>
<evidence type="ECO:0000256" key="1">
    <source>
        <dbReference type="ARBA" id="ARBA00004167"/>
    </source>
</evidence>
<keyword evidence="8 14" id="KW-0472">Membrane</keyword>
<feature type="signal peptide" evidence="15">
    <location>
        <begin position="1"/>
        <end position="17"/>
    </location>
</feature>
<evidence type="ECO:0000259" key="16">
    <source>
        <dbReference type="PROSITE" id="PS50835"/>
    </source>
</evidence>
<feature type="region of interest" description="Disordered" evidence="13">
    <location>
        <begin position="1504"/>
        <end position="1526"/>
    </location>
</feature>